<dbReference type="HOGENOM" id="CLU_754170_0_0_9"/>
<evidence type="ECO:0000313" key="1">
    <source>
        <dbReference type="EMBL" id="CBL25188.1"/>
    </source>
</evidence>
<gene>
    <name evidence="1" type="ORF">RTO_04210</name>
</gene>
<name>D4M1S6_9FIRM</name>
<dbReference type="PATRIC" id="fig|657313.3.peg.105"/>
<dbReference type="KEGG" id="rto:RTO_04210"/>
<reference evidence="1 2" key="1">
    <citation type="submission" date="2010-03" db="EMBL/GenBank/DDBJ databases">
        <title>The genome sequence of Ruminococcus torques L2-14.</title>
        <authorList>
            <consortium name="metaHIT consortium -- http://www.metahit.eu/"/>
            <person name="Pajon A."/>
            <person name="Turner K."/>
            <person name="Parkhill J."/>
            <person name="Duncan S."/>
            <person name="Flint H."/>
        </authorList>
    </citation>
    <scope>NUCLEOTIDE SEQUENCE [LARGE SCALE GENOMIC DNA]</scope>
    <source>
        <strain evidence="1 2">L2-14</strain>
    </source>
</reference>
<sequence>MEKNFIDEFIPSKDTRAYLHSIHHEFTDLEKATIVANHIMISYEKKVKWLNSFKEKISDDTLKGRISKALVQIKKDKKYYRKCNTALGALPYNESLFDFIFIPHDFRHGDIVRSLYGGWNTTEFCEKVGIILSYFDKDYEFYKNLRGDYSDVQICVDIKFDGVAYQGEFEHEHINPIYIERMTLNEKDERMAYLNYLTNLYSKKNSRSDAENKPEYAGGSDDLLEQKYLGEYVPIQDDAFGIWCVQTGHGFESGDINYIASEFSGTGLIYHFMHNGEMDHVHEFESVLVEILKDPEHVDIMTDYGEYSDQEVQMVKGIKRAAAFVQAHHRPMTVAELCKNRVEIKNKGEDDYGNSVQGNQAIFGKKR</sequence>
<dbReference type="EMBL" id="FP929055">
    <property type="protein sequence ID" value="CBL25188.1"/>
    <property type="molecule type" value="Genomic_DNA"/>
</dbReference>
<protein>
    <submittedName>
        <fullName evidence="1">Uncharacterized protein</fullName>
    </submittedName>
</protein>
<dbReference type="Proteomes" id="UP000008956">
    <property type="component" value="Chromosome"/>
</dbReference>
<dbReference type="AlphaFoldDB" id="D4M1S6"/>
<dbReference type="RefSeq" id="WP_015527828.1">
    <property type="nucleotide sequence ID" value="NC_021015.1"/>
</dbReference>
<accession>D4M1S6</accession>
<reference evidence="1 2" key="2">
    <citation type="submission" date="2010-03" db="EMBL/GenBank/DDBJ databases">
        <authorList>
            <person name="Pajon A."/>
        </authorList>
    </citation>
    <scope>NUCLEOTIDE SEQUENCE [LARGE SCALE GENOMIC DNA]</scope>
    <source>
        <strain evidence="1 2">L2-14</strain>
    </source>
</reference>
<organism evidence="1 2">
    <name type="scientific">[Ruminococcus] torques L2-14</name>
    <dbReference type="NCBI Taxonomy" id="657313"/>
    <lineage>
        <taxon>Bacteria</taxon>
        <taxon>Bacillati</taxon>
        <taxon>Bacillota</taxon>
        <taxon>Clostridia</taxon>
        <taxon>Lachnospirales</taxon>
        <taxon>Lachnospiraceae</taxon>
        <taxon>Mediterraneibacter</taxon>
    </lineage>
</organism>
<evidence type="ECO:0000313" key="2">
    <source>
        <dbReference type="Proteomes" id="UP000008956"/>
    </source>
</evidence>
<proteinExistence type="predicted"/>